<keyword evidence="2" id="KW-1185">Reference proteome</keyword>
<sequence>MKGVVLEVICEWVLGGSMIVSDCFWAKRCHYGSFDLVTLGEPPEMHKQQTPVDGRVNLSLSENTLLNLSKTAFKQSSLSGPACCIFDY</sequence>
<proteinExistence type="predicted"/>
<evidence type="ECO:0000313" key="1">
    <source>
        <dbReference type="EMBL" id="GFT52176.1"/>
    </source>
</evidence>
<protein>
    <submittedName>
        <fullName evidence="1">Uncharacterized protein</fullName>
    </submittedName>
</protein>
<dbReference type="AlphaFoldDB" id="A0A8X6P8Q4"/>
<evidence type="ECO:0000313" key="2">
    <source>
        <dbReference type="Proteomes" id="UP000887013"/>
    </source>
</evidence>
<dbReference type="Proteomes" id="UP000887013">
    <property type="component" value="Unassembled WGS sequence"/>
</dbReference>
<name>A0A8X6P8Q4_NEPPI</name>
<reference evidence="1" key="1">
    <citation type="submission" date="2020-08" db="EMBL/GenBank/DDBJ databases">
        <title>Multicomponent nature underlies the extraordinary mechanical properties of spider dragline silk.</title>
        <authorList>
            <person name="Kono N."/>
            <person name="Nakamura H."/>
            <person name="Mori M."/>
            <person name="Yoshida Y."/>
            <person name="Ohtoshi R."/>
            <person name="Malay A.D."/>
            <person name="Moran D.A.P."/>
            <person name="Tomita M."/>
            <person name="Numata K."/>
            <person name="Arakawa K."/>
        </authorList>
    </citation>
    <scope>NUCLEOTIDE SEQUENCE</scope>
</reference>
<gene>
    <name evidence="1" type="ORF">NPIL_378001</name>
</gene>
<accession>A0A8X6P8Q4</accession>
<comment type="caution">
    <text evidence="1">The sequence shown here is derived from an EMBL/GenBank/DDBJ whole genome shotgun (WGS) entry which is preliminary data.</text>
</comment>
<dbReference type="EMBL" id="BMAW01112382">
    <property type="protein sequence ID" value="GFT52176.1"/>
    <property type="molecule type" value="Genomic_DNA"/>
</dbReference>
<organism evidence="1 2">
    <name type="scientific">Nephila pilipes</name>
    <name type="common">Giant wood spider</name>
    <name type="synonym">Nephila maculata</name>
    <dbReference type="NCBI Taxonomy" id="299642"/>
    <lineage>
        <taxon>Eukaryota</taxon>
        <taxon>Metazoa</taxon>
        <taxon>Ecdysozoa</taxon>
        <taxon>Arthropoda</taxon>
        <taxon>Chelicerata</taxon>
        <taxon>Arachnida</taxon>
        <taxon>Araneae</taxon>
        <taxon>Araneomorphae</taxon>
        <taxon>Entelegynae</taxon>
        <taxon>Araneoidea</taxon>
        <taxon>Nephilidae</taxon>
        <taxon>Nephila</taxon>
    </lineage>
</organism>